<evidence type="ECO:0000256" key="2">
    <source>
        <dbReference type="ARBA" id="ARBA00022473"/>
    </source>
</evidence>
<keyword evidence="3" id="KW-0805">Transcription regulation</keyword>
<dbReference type="InterPro" id="IPR017888">
    <property type="entry name" value="CYC/TB1_R_domain"/>
</dbReference>
<protein>
    <recommendedName>
        <fullName evidence="11">Cycloidea-like protein</fullName>
    </recommendedName>
</protein>
<proteinExistence type="predicted"/>
<dbReference type="GO" id="GO:0005634">
    <property type="term" value="C:nucleus"/>
    <property type="evidence" value="ECO:0007669"/>
    <property type="project" value="UniProtKB-SubCell"/>
</dbReference>
<dbReference type="Proteomes" id="UP001630127">
    <property type="component" value="Unassembled WGS sequence"/>
</dbReference>
<dbReference type="PROSITE" id="PS51370">
    <property type="entry name" value="R"/>
    <property type="match status" value="1"/>
</dbReference>
<dbReference type="AlphaFoldDB" id="A0ABD3AC08"/>
<keyword evidence="5" id="KW-0804">Transcription</keyword>
<comment type="caution">
    <text evidence="9">The sequence shown here is derived from an EMBL/GenBank/DDBJ whole genome shotgun (WGS) entry which is preliminary data.</text>
</comment>
<dbReference type="EMBL" id="JBJUIK010000004">
    <property type="protein sequence ID" value="KAL3529311.1"/>
    <property type="molecule type" value="Genomic_DNA"/>
</dbReference>
<evidence type="ECO:0000313" key="10">
    <source>
        <dbReference type="Proteomes" id="UP001630127"/>
    </source>
</evidence>
<dbReference type="PROSITE" id="PS51369">
    <property type="entry name" value="TCP"/>
    <property type="match status" value="1"/>
</dbReference>
<feature type="domain" description="TCP" evidence="7">
    <location>
        <begin position="124"/>
        <end position="182"/>
    </location>
</feature>
<dbReference type="InterPro" id="IPR017887">
    <property type="entry name" value="TF_TCP_subgr"/>
</dbReference>
<dbReference type="InterPro" id="IPR005333">
    <property type="entry name" value="Transcription_factor_TCP"/>
</dbReference>
<keyword evidence="10" id="KW-1185">Reference proteome</keyword>
<evidence type="ECO:0000313" key="9">
    <source>
        <dbReference type="EMBL" id="KAL3529311.1"/>
    </source>
</evidence>
<accession>A0ABD3AC08</accession>
<keyword evidence="4" id="KW-0238">DNA-binding</keyword>
<evidence type="ECO:0000256" key="4">
    <source>
        <dbReference type="ARBA" id="ARBA00023125"/>
    </source>
</evidence>
<evidence type="ECO:0000256" key="5">
    <source>
        <dbReference type="ARBA" id="ARBA00023163"/>
    </source>
</evidence>
<keyword evidence="6" id="KW-0539">Nucleus</keyword>
<gene>
    <name evidence="9" type="ORF">ACH5RR_008633</name>
</gene>
<evidence type="ECO:0008006" key="11">
    <source>
        <dbReference type="Google" id="ProtNLM"/>
    </source>
</evidence>
<organism evidence="9 10">
    <name type="scientific">Cinchona calisaya</name>
    <dbReference type="NCBI Taxonomy" id="153742"/>
    <lineage>
        <taxon>Eukaryota</taxon>
        <taxon>Viridiplantae</taxon>
        <taxon>Streptophyta</taxon>
        <taxon>Embryophyta</taxon>
        <taxon>Tracheophyta</taxon>
        <taxon>Spermatophyta</taxon>
        <taxon>Magnoliopsida</taxon>
        <taxon>eudicotyledons</taxon>
        <taxon>Gunneridae</taxon>
        <taxon>Pentapetalae</taxon>
        <taxon>asterids</taxon>
        <taxon>lamiids</taxon>
        <taxon>Gentianales</taxon>
        <taxon>Rubiaceae</taxon>
        <taxon>Cinchonoideae</taxon>
        <taxon>Cinchoneae</taxon>
        <taxon>Cinchona</taxon>
    </lineage>
</organism>
<evidence type="ECO:0000256" key="6">
    <source>
        <dbReference type="ARBA" id="ARBA00023242"/>
    </source>
</evidence>
<evidence type="ECO:0000256" key="3">
    <source>
        <dbReference type="ARBA" id="ARBA00023015"/>
    </source>
</evidence>
<comment type="subcellular location">
    <subcellularLocation>
        <location evidence="1">Nucleus</location>
    </subcellularLocation>
</comment>
<evidence type="ECO:0000256" key="1">
    <source>
        <dbReference type="ARBA" id="ARBA00004123"/>
    </source>
</evidence>
<dbReference type="PANTHER" id="PTHR31072">
    <property type="entry name" value="TRANSCRIPTION FACTOR TCP4-RELATED"/>
    <property type="match status" value="1"/>
</dbReference>
<name>A0ABD3AC08_9GENT</name>
<evidence type="ECO:0000259" key="8">
    <source>
        <dbReference type="PROSITE" id="PS51370"/>
    </source>
</evidence>
<feature type="domain" description="R" evidence="8">
    <location>
        <begin position="258"/>
        <end position="275"/>
    </location>
</feature>
<dbReference type="Pfam" id="PF03634">
    <property type="entry name" value="TCP"/>
    <property type="match status" value="1"/>
</dbReference>
<evidence type="ECO:0000259" key="7">
    <source>
        <dbReference type="PROSITE" id="PS51369"/>
    </source>
</evidence>
<dbReference type="PANTHER" id="PTHR31072:SF226">
    <property type="entry name" value="TRANSCRIPTION FACTOR TCP18"/>
    <property type="match status" value="1"/>
</dbReference>
<reference evidence="9 10" key="1">
    <citation type="submission" date="2024-11" db="EMBL/GenBank/DDBJ databases">
        <title>A near-complete genome assembly of Cinchona calisaya.</title>
        <authorList>
            <person name="Lian D.C."/>
            <person name="Zhao X.W."/>
            <person name="Wei L."/>
        </authorList>
    </citation>
    <scope>NUCLEOTIDE SEQUENCE [LARGE SCALE GENOMIC DNA]</scope>
    <source>
        <tissue evidence="9">Nenye</tissue>
    </source>
</reference>
<keyword evidence="2" id="KW-0217">Developmental protein</keyword>
<dbReference type="GO" id="GO:0003677">
    <property type="term" value="F:DNA binding"/>
    <property type="evidence" value="ECO:0007669"/>
    <property type="project" value="UniProtKB-KW"/>
</dbReference>
<sequence length="384" mass="43635">MYPSSSNYTHNPISFSGQSIQHFRPLFNSDINSNSEFEDPLLTSLFHFPSPYIQYEEAVNELTWQQLDDLFLHQQPLSAAENSVSEIVNNMADLNKDPVNGIRLDWTKKCESIAEKVPRKRCSKKDRHSKINTAHGPRDRRMRLSLDVARKFFDLQDILGFDKASKTVEWLLIQSSSAINQIVRGLPRMRQNSSIGANTGVSSTSDGEVISGIEDSILDISNNNQKGSIIGKMKVKPSCKKEKKAKLAHRTSLHCFARESRKVARERARKRTIEKRKLGESKLCFETRNNNESWGCIGTVEKSGIQGHLSFEGPTKMEELNSQERRLLEARDYVAGDILVITGKNPPSICNYQQNTEISHEHQFSDFQIWGKTWENYNNMGLGG</sequence>